<evidence type="ECO:0000256" key="1">
    <source>
        <dbReference type="SAM" id="SignalP"/>
    </source>
</evidence>
<evidence type="ECO:0000313" key="4">
    <source>
        <dbReference type="Proteomes" id="UP000183685"/>
    </source>
</evidence>
<feature type="signal peptide" evidence="1">
    <location>
        <begin position="1"/>
        <end position="23"/>
    </location>
</feature>
<dbReference type="Proteomes" id="UP000183685">
    <property type="component" value="Unassembled WGS sequence"/>
</dbReference>
<dbReference type="EMBL" id="FNAK01000008">
    <property type="protein sequence ID" value="SDE61911.1"/>
    <property type="molecule type" value="Genomic_DNA"/>
</dbReference>
<dbReference type="InterPro" id="IPR001466">
    <property type="entry name" value="Beta-lactam-related"/>
</dbReference>
<dbReference type="AlphaFoldDB" id="A0A1G7EE49"/>
<evidence type="ECO:0000259" key="2">
    <source>
        <dbReference type="Pfam" id="PF00144"/>
    </source>
</evidence>
<dbReference type="InterPro" id="IPR050491">
    <property type="entry name" value="AmpC-like"/>
</dbReference>
<reference evidence="3 4" key="1">
    <citation type="submission" date="2016-10" db="EMBL/GenBank/DDBJ databases">
        <authorList>
            <person name="de Groot N.N."/>
        </authorList>
    </citation>
    <scope>NUCLEOTIDE SEQUENCE [LARGE SCALE GENOMIC DNA]</scope>
    <source>
        <strain evidence="3 4">CGMCC 1.9109</strain>
    </source>
</reference>
<dbReference type="STRING" id="637679.GCA_001550055_00187"/>
<dbReference type="SUPFAM" id="SSF56601">
    <property type="entry name" value="beta-lactamase/transpeptidase-like"/>
    <property type="match status" value="1"/>
</dbReference>
<proteinExistence type="predicted"/>
<feature type="chain" id="PRO_5010267000" evidence="1">
    <location>
        <begin position="24"/>
        <end position="367"/>
    </location>
</feature>
<dbReference type="Pfam" id="PF00144">
    <property type="entry name" value="Beta-lactamase"/>
    <property type="match status" value="1"/>
</dbReference>
<sequence>MRLIKYILLLCYGLHLATTGLRADGPDTLISKQALDAFLNDAEAKGFVGIVGISGPDGTIYGRGFGTTGNGAQVYSLETVNDIASITKQFTGAAILKLMEQGKLNLHDRLDRFFKILPEDKKAITLHHLLTHTADLPDTVGPDEEAIDRDTYLARVFGTPLITEPGTRHAYSNTGYSLLAAVIEVASGQPYETYLFDNLWQPAAMFTTGYYRPDWHGRSFPALSEPHNGLTSAKDLLDQTAGKTWHLFGNGGILSSANDMLKWHRALISGRILSAGSKDFLMKPHVPEDDSNIYHYGYGWSIVPNFHGHKLVWHNGGSYFSRAEFWRFPDSGIGIFIATHDRSVEPFFIADGIAAVLDGRPPRPVQP</sequence>
<organism evidence="3 4">
    <name type="scientific">Kordiimonas lacus</name>
    <dbReference type="NCBI Taxonomy" id="637679"/>
    <lineage>
        <taxon>Bacteria</taxon>
        <taxon>Pseudomonadati</taxon>
        <taxon>Pseudomonadota</taxon>
        <taxon>Alphaproteobacteria</taxon>
        <taxon>Kordiimonadales</taxon>
        <taxon>Kordiimonadaceae</taxon>
        <taxon>Kordiimonas</taxon>
    </lineage>
</organism>
<dbReference type="PANTHER" id="PTHR46825:SF9">
    <property type="entry name" value="BETA-LACTAMASE-RELATED DOMAIN-CONTAINING PROTEIN"/>
    <property type="match status" value="1"/>
</dbReference>
<name>A0A1G7EE49_9PROT</name>
<dbReference type="InterPro" id="IPR012338">
    <property type="entry name" value="Beta-lactam/transpept-like"/>
</dbReference>
<dbReference type="PANTHER" id="PTHR46825">
    <property type="entry name" value="D-ALANYL-D-ALANINE-CARBOXYPEPTIDASE/ENDOPEPTIDASE AMPH"/>
    <property type="match status" value="1"/>
</dbReference>
<accession>A0A1G7EE49</accession>
<gene>
    <name evidence="3" type="ORF">SAMN04488071_3409</name>
</gene>
<dbReference type="RefSeq" id="WP_068301412.1">
    <property type="nucleotide sequence ID" value="NZ_FNAK01000008.1"/>
</dbReference>
<keyword evidence="1" id="KW-0732">Signal</keyword>
<dbReference type="Gene3D" id="3.40.710.10">
    <property type="entry name" value="DD-peptidase/beta-lactamase superfamily"/>
    <property type="match status" value="1"/>
</dbReference>
<protein>
    <submittedName>
        <fullName evidence="3">CubicO group peptidase, beta-lactamase class C family</fullName>
    </submittedName>
</protein>
<feature type="domain" description="Beta-lactamase-related" evidence="2">
    <location>
        <begin position="47"/>
        <end position="351"/>
    </location>
</feature>
<keyword evidence="4" id="KW-1185">Reference proteome</keyword>
<evidence type="ECO:0000313" key="3">
    <source>
        <dbReference type="EMBL" id="SDE61911.1"/>
    </source>
</evidence>